<accession>A0A455M3S0</accession>
<evidence type="ECO:0000313" key="1">
    <source>
        <dbReference type="EMBL" id="AYP70049.1"/>
    </source>
</evidence>
<proteinExistence type="predicted"/>
<evidence type="ECO:0000313" key="2">
    <source>
        <dbReference type="Proteomes" id="UP000292006"/>
    </source>
</evidence>
<protein>
    <submittedName>
        <fullName evidence="1">Uncharacterized protein</fullName>
    </submittedName>
</protein>
<gene>
    <name evidence="1" type="ORF">CRB2_63</name>
</gene>
<dbReference type="Proteomes" id="UP000292006">
    <property type="component" value="Segment"/>
</dbReference>
<keyword evidence="2" id="KW-1185">Reference proteome</keyword>
<name>A0A455M3S0_9CAUD</name>
<reference evidence="1 2" key="1">
    <citation type="journal article" date="2019" name="PLoS ONE">
        <title>Mycobacteriophage CRB2 defines a new subcluster in mycobacteriophage classification.</title>
        <authorList>
            <person name="Suarez C.A."/>
            <person name="Franceschelli J.J."/>
            <person name="Morbidoni H.R."/>
        </authorList>
    </citation>
    <scope>NUCLEOTIDE SEQUENCE [LARGE SCALE GENOMIC DNA]</scope>
</reference>
<sequence length="250" mass="27424">MTTTKGRKATRKAPEDARDETLAQFAKMVDDHHGSAVGFDRLVKELARARAQIAQVKAARDEVFSVVKARFEEGHRIAGPGVELRLTAAGEAKIERAVESAAVKKHNPAAWRRAQADVPYVQVKAPAAAKLAIELIPTPTVNEDWPVEKAVEVYQHDPAWVRLKELREIEEETLAKLDKLAADFGWDGHPITFSDGWSIGLRRKQFSAAKLAELEPEVFEALAVSKVRQATPRVYVASTSADGATDAIAD</sequence>
<organism evidence="1 2">
    <name type="scientific">Mycobacterium phage CRB2</name>
    <dbReference type="NCBI Taxonomy" id="2483623"/>
    <lineage>
        <taxon>Viruses</taxon>
        <taxon>Duplodnaviria</taxon>
        <taxon>Heunggongvirae</taxon>
        <taxon>Uroviricota</taxon>
        <taxon>Caudoviricetes</taxon>
        <taxon>Bclasvirinae</taxon>
        <taxon>Quesadillavirus</taxon>
        <taxon>Quesadillavirus CRB2</taxon>
    </lineage>
</organism>
<dbReference type="EMBL" id="MK059749">
    <property type="protein sequence ID" value="AYP70049.1"/>
    <property type="molecule type" value="Genomic_DNA"/>
</dbReference>